<dbReference type="Gene3D" id="1.10.10.10">
    <property type="entry name" value="Winged helix-like DNA-binding domain superfamily/Winged helix DNA-binding domain"/>
    <property type="match status" value="1"/>
</dbReference>
<dbReference type="EMBL" id="CP026304">
    <property type="protein sequence ID" value="AVZ76414.1"/>
    <property type="molecule type" value="Genomic_DNA"/>
</dbReference>
<dbReference type="InterPro" id="IPR036388">
    <property type="entry name" value="WH-like_DNA-bd_sf"/>
</dbReference>
<dbReference type="GO" id="GO:0006950">
    <property type="term" value="P:response to stress"/>
    <property type="evidence" value="ECO:0007669"/>
    <property type="project" value="TreeGrafter"/>
</dbReference>
<dbReference type="Pfam" id="PF12802">
    <property type="entry name" value="MarR_2"/>
    <property type="match status" value="1"/>
</dbReference>
<name>A0A2R4TBE4_9ACTN</name>
<dbReference type="InterPro" id="IPR039422">
    <property type="entry name" value="MarR/SlyA-like"/>
</dbReference>
<dbReference type="GeneID" id="55660190"/>
<dbReference type="KEGG" id="slk:SLUN_33615"/>
<dbReference type="InterPro" id="IPR036390">
    <property type="entry name" value="WH_DNA-bd_sf"/>
</dbReference>
<feature type="domain" description="HTH marR-type" evidence="1">
    <location>
        <begin position="6"/>
        <end position="142"/>
    </location>
</feature>
<evidence type="ECO:0000313" key="2">
    <source>
        <dbReference type="EMBL" id="AVZ76414.1"/>
    </source>
</evidence>
<accession>A0A2R4TBE4</accession>
<evidence type="ECO:0000259" key="1">
    <source>
        <dbReference type="PROSITE" id="PS50995"/>
    </source>
</evidence>
<dbReference type="SUPFAM" id="SSF46785">
    <property type="entry name" value="Winged helix' DNA-binding domain"/>
    <property type="match status" value="1"/>
</dbReference>
<proteinExistence type="predicted"/>
<keyword evidence="3" id="KW-1185">Reference proteome</keyword>
<evidence type="ECO:0000313" key="3">
    <source>
        <dbReference type="Proteomes" id="UP000244201"/>
    </source>
</evidence>
<gene>
    <name evidence="2" type="ORF">SLUN_33615</name>
</gene>
<sequence length="153" mass="17016">MSSDKRENLQRELGAEIRALQTAVDSFDAAAAESMGINRTDLHCLDVLMQRESAAPSELGAALGLTTGSVTALLDRLDRLGYVTRSPDPKDRRKSVVRPTPEAVRAVDELFGPLAHDGFRQVAGYTTEQLSLLLDFMRSSRELQERHLRRIRP</sequence>
<dbReference type="InterPro" id="IPR000835">
    <property type="entry name" value="HTH_MarR-typ"/>
</dbReference>
<dbReference type="RefSeq" id="WP_108153701.1">
    <property type="nucleotide sequence ID" value="NZ_CP026304.1"/>
</dbReference>
<dbReference type="AlphaFoldDB" id="A0A2R4TBE4"/>
<organism evidence="2 3">
    <name type="scientific">Streptomyces lunaelactis</name>
    <dbReference type="NCBI Taxonomy" id="1535768"/>
    <lineage>
        <taxon>Bacteria</taxon>
        <taxon>Bacillati</taxon>
        <taxon>Actinomycetota</taxon>
        <taxon>Actinomycetes</taxon>
        <taxon>Kitasatosporales</taxon>
        <taxon>Streptomycetaceae</taxon>
        <taxon>Streptomyces</taxon>
    </lineage>
</organism>
<dbReference type="PROSITE" id="PS50995">
    <property type="entry name" value="HTH_MARR_2"/>
    <property type="match status" value="1"/>
</dbReference>
<dbReference type="PRINTS" id="PR00598">
    <property type="entry name" value="HTHMARR"/>
</dbReference>
<dbReference type="Proteomes" id="UP000244201">
    <property type="component" value="Chromosome"/>
</dbReference>
<dbReference type="PANTHER" id="PTHR33164:SF106">
    <property type="entry name" value="TRANSCRIPTIONAL REGULATORY PROTEIN"/>
    <property type="match status" value="1"/>
</dbReference>
<dbReference type="SMART" id="SM00347">
    <property type="entry name" value="HTH_MARR"/>
    <property type="match status" value="1"/>
</dbReference>
<dbReference type="OrthoDB" id="8129006at2"/>
<dbReference type="PANTHER" id="PTHR33164">
    <property type="entry name" value="TRANSCRIPTIONAL REGULATOR, MARR FAMILY"/>
    <property type="match status" value="1"/>
</dbReference>
<dbReference type="GO" id="GO:0003700">
    <property type="term" value="F:DNA-binding transcription factor activity"/>
    <property type="evidence" value="ECO:0007669"/>
    <property type="project" value="InterPro"/>
</dbReference>
<protein>
    <submittedName>
        <fullName evidence="2">MarR family transcriptional regulator</fullName>
    </submittedName>
</protein>
<reference evidence="2 3" key="1">
    <citation type="submission" date="2018-01" db="EMBL/GenBank/DDBJ databases">
        <title>Complete genome sequence of Streptomyces lunaelactis MM109T, a Ferroverdin A producer isolated from cave moonmilk deposits.</title>
        <authorList>
            <person name="Naome A."/>
            <person name="Martinet L."/>
            <person name="Maciejewska M."/>
            <person name="Anderssen S."/>
            <person name="Adam D."/>
            <person name="Tenconi E."/>
            <person name="Deflandre B."/>
            <person name="Arguelles-Arias A."/>
            <person name="Calusinska M."/>
            <person name="Copieters W."/>
            <person name="Karim L."/>
            <person name="Hanikenne M."/>
            <person name="Baurain D."/>
            <person name="van Wezel G."/>
            <person name="Smargiasso N."/>
            <person name="de Pauw E."/>
            <person name="Delfosse P."/>
            <person name="Rigali S."/>
        </authorList>
    </citation>
    <scope>NUCLEOTIDE SEQUENCE [LARGE SCALE GENOMIC DNA]</scope>
    <source>
        <strain evidence="2 3">MM109</strain>
    </source>
</reference>